<evidence type="ECO:0000256" key="11">
    <source>
        <dbReference type="ARBA" id="ARBA00022840"/>
    </source>
</evidence>
<dbReference type="Gene3D" id="1.10.10.10">
    <property type="entry name" value="Winged helix-like DNA-binding domain superfamily/Winged helix DNA-binding domain"/>
    <property type="match status" value="1"/>
</dbReference>
<dbReference type="SUPFAM" id="SSF46785">
    <property type="entry name" value="Winged helix' DNA-binding domain"/>
    <property type="match status" value="1"/>
</dbReference>
<evidence type="ECO:0000313" key="27">
    <source>
        <dbReference type="EMBL" id="EEB14573.1"/>
    </source>
</evidence>
<keyword evidence="6" id="KW-0547">Nucleotide-binding</keyword>
<dbReference type="Pfam" id="PF09382">
    <property type="entry name" value="RQC"/>
    <property type="match status" value="1"/>
</dbReference>
<evidence type="ECO:0000256" key="15">
    <source>
        <dbReference type="ARBA" id="ARBA00023242"/>
    </source>
</evidence>
<evidence type="ECO:0000256" key="9">
    <source>
        <dbReference type="ARBA" id="ARBA00022806"/>
    </source>
</evidence>
<evidence type="ECO:0000256" key="13">
    <source>
        <dbReference type="ARBA" id="ARBA00023204"/>
    </source>
</evidence>
<evidence type="ECO:0000256" key="20">
    <source>
        <dbReference type="ARBA" id="ARBA00073450"/>
    </source>
</evidence>
<evidence type="ECO:0000256" key="6">
    <source>
        <dbReference type="ARBA" id="ARBA00022741"/>
    </source>
</evidence>
<evidence type="ECO:0000259" key="26">
    <source>
        <dbReference type="PROSITE" id="PS51194"/>
    </source>
</evidence>
<dbReference type="eggNOG" id="KOG0351">
    <property type="taxonomic scope" value="Eukaryota"/>
</dbReference>
<evidence type="ECO:0000313" key="29">
    <source>
        <dbReference type="Proteomes" id="UP000009046"/>
    </source>
</evidence>
<dbReference type="FunFam" id="1.10.10.10:FF:000495">
    <property type="entry name" value="RecQ family helicase MusN"/>
    <property type="match status" value="1"/>
</dbReference>
<dbReference type="InterPro" id="IPR036390">
    <property type="entry name" value="WH_DNA-bd_sf"/>
</dbReference>
<keyword evidence="13" id="KW-0234">DNA repair</keyword>
<evidence type="ECO:0000256" key="3">
    <source>
        <dbReference type="ARBA" id="ARBA00005446"/>
    </source>
</evidence>
<comment type="cofactor">
    <cofactor evidence="1">
        <name>Zn(2+)</name>
        <dbReference type="ChEBI" id="CHEBI:29105"/>
    </cofactor>
</comment>
<dbReference type="InterPro" id="IPR001650">
    <property type="entry name" value="Helicase_C-like"/>
</dbReference>
<evidence type="ECO:0000256" key="7">
    <source>
        <dbReference type="ARBA" id="ARBA00022763"/>
    </source>
</evidence>
<dbReference type="GO" id="GO:0005694">
    <property type="term" value="C:chromosome"/>
    <property type="evidence" value="ECO:0007669"/>
    <property type="project" value="TreeGrafter"/>
</dbReference>
<keyword evidence="5" id="KW-0479">Metal-binding</keyword>
<keyword evidence="4" id="KW-0235">DNA replication</keyword>
<keyword evidence="14" id="KW-0413">Isomerase</keyword>
<dbReference type="Gene3D" id="3.40.50.300">
    <property type="entry name" value="P-loop containing nucleotide triphosphate hydrolases"/>
    <property type="match status" value="2"/>
</dbReference>
<organism>
    <name type="scientific">Pediculus humanus subsp. corporis</name>
    <name type="common">Body louse</name>
    <dbReference type="NCBI Taxonomy" id="121224"/>
    <lineage>
        <taxon>Eukaryota</taxon>
        <taxon>Metazoa</taxon>
        <taxon>Ecdysozoa</taxon>
        <taxon>Arthropoda</taxon>
        <taxon>Hexapoda</taxon>
        <taxon>Insecta</taxon>
        <taxon>Pterygota</taxon>
        <taxon>Neoptera</taxon>
        <taxon>Paraneoptera</taxon>
        <taxon>Psocodea</taxon>
        <taxon>Troctomorpha</taxon>
        <taxon>Phthiraptera</taxon>
        <taxon>Anoplura</taxon>
        <taxon>Pediculidae</taxon>
        <taxon>Pediculus</taxon>
    </lineage>
</organism>
<dbReference type="InterPro" id="IPR011545">
    <property type="entry name" value="DEAD/DEAH_box_helicase_dom"/>
</dbReference>
<keyword evidence="12" id="KW-0238">DNA-binding</keyword>
<dbReference type="SUPFAM" id="SSF52540">
    <property type="entry name" value="P-loop containing nucleoside triphosphate hydrolases"/>
    <property type="match status" value="1"/>
</dbReference>
<dbReference type="GO" id="GO:0005524">
    <property type="term" value="F:ATP binding"/>
    <property type="evidence" value="ECO:0007669"/>
    <property type="project" value="UniProtKB-KW"/>
</dbReference>
<comment type="similarity">
    <text evidence="3">Belongs to the helicase family. RecQ subfamily.</text>
</comment>
<evidence type="ECO:0000256" key="18">
    <source>
        <dbReference type="ARBA" id="ARBA00044542"/>
    </source>
</evidence>
<feature type="domain" description="Helicase C-terminal" evidence="26">
    <location>
        <begin position="614"/>
        <end position="764"/>
    </location>
</feature>
<dbReference type="Proteomes" id="UP000009046">
    <property type="component" value="Unassembled WGS sequence"/>
</dbReference>
<evidence type="ECO:0000256" key="12">
    <source>
        <dbReference type="ARBA" id="ARBA00023125"/>
    </source>
</evidence>
<dbReference type="GO" id="GO:0007131">
    <property type="term" value="P:reciprocal meiotic recombination"/>
    <property type="evidence" value="ECO:0007669"/>
    <property type="project" value="UniProtKB-ARBA"/>
</dbReference>
<dbReference type="InterPro" id="IPR036388">
    <property type="entry name" value="WH-like_DNA-bd_sf"/>
</dbReference>
<keyword evidence="7" id="KW-0227">DNA damage</keyword>
<dbReference type="KEGG" id="phu:Phum_PHUM308920"/>
<dbReference type="Pfam" id="PF16124">
    <property type="entry name" value="RecQ_Zn_bind"/>
    <property type="match status" value="1"/>
</dbReference>
<dbReference type="GeneID" id="8235813"/>
<dbReference type="VEuPathDB" id="VectorBase:PHUM308920"/>
<evidence type="ECO:0000256" key="2">
    <source>
        <dbReference type="ARBA" id="ARBA00004123"/>
    </source>
</evidence>
<dbReference type="EC" id="5.6.2.4" evidence="17"/>
<evidence type="ECO:0000256" key="5">
    <source>
        <dbReference type="ARBA" id="ARBA00022723"/>
    </source>
</evidence>
<dbReference type="SMART" id="SM00341">
    <property type="entry name" value="HRDC"/>
    <property type="match status" value="1"/>
</dbReference>
<dbReference type="SMART" id="SM00956">
    <property type="entry name" value="RQC"/>
    <property type="match status" value="1"/>
</dbReference>
<dbReference type="PROSITE" id="PS51194">
    <property type="entry name" value="HELICASE_CTER"/>
    <property type="match status" value="1"/>
</dbReference>
<dbReference type="GO" id="GO:0005634">
    <property type="term" value="C:nucleus"/>
    <property type="evidence" value="ECO:0007669"/>
    <property type="project" value="UniProtKB-SubCell"/>
</dbReference>
<dbReference type="Pfam" id="PF00271">
    <property type="entry name" value="Helicase_C"/>
    <property type="match status" value="1"/>
</dbReference>
<dbReference type="InterPro" id="IPR010997">
    <property type="entry name" value="HRDC-like_sf"/>
</dbReference>
<keyword evidence="11" id="KW-0067">ATP-binding</keyword>
<feature type="domain" description="Helicase ATP-binding" evidence="25">
    <location>
        <begin position="416"/>
        <end position="591"/>
    </location>
</feature>
<dbReference type="CDD" id="cd18794">
    <property type="entry name" value="SF2_C_RecQ"/>
    <property type="match status" value="1"/>
</dbReference>
<dbReference type="SUPFAM" id="SSF47819">
    <property type="entry name" value="HRDC-like"/>
    <property type="match status" value="1"/>
</dbReference>
<keyword evidence="9 27" id="KW-0347">Helicase</keyword>
<dbReference type="FunFam" id="3.40.50.300:FF:000340">
    <property type="entry name" value="Bloom syndrome, RecQ helicase"/>
    <property type="match status" value="1"/>
</dbReference>
<evidence type="ECO:0000256" key="21">
    <source>
        <dbReference type="ARBA" id="ARBA00076065"/>
    </source>
</evidence>
<keyword evidence="8" id="KW-0378">Hydrolase</keyword>
<dbReference type="InterPro" id="IPR002121">
    <property type="entry name" value="HRDC_dom"/>
</dbReference>
<dbReference type="InterPro" id="IPR014001">
    <property type="entry name" value="Helicase_ATP-bd"/>
</dbReference>
<dbReference type="EMBL" id="AAZO01003585">
    <property type="status" value="NOT_ANNOTATED_CDS"/>
    <property type="molecule type" value="Genomic_DNA"/>
</dbReference>
<feature type="compositionally biased region" description="Low complexity" evidence="23">
    <location>
        <begin position="1098"/>
        <end position="1107"/>
    </location>
</feature>
<evidence type="ECO:0000256" key="16">
    <source>
        <dbReference type="ARBA" id="ARBA00034617"/>
    </source>
</evidence>
<dbReference type="NCBIfam" id="TIGR00614">
    <property type="entry name" value="recQ_fam"/>
    <property type="match status" value="1"/>
</dbReference>
<evidence type="ECO:0000259" key="25">
    <source>
        <dbReference type="PROSITE" id="PS51192"/>
    </source>
</evidence>
<dbReference type="InterPro" id="IPR027417">
    <property type="entry name" value="P-loop_NTPase"/>
</dbReference>
<evidence type="ECO:0000256" key="14">
    <source>
        <dbReference type="ARBA" id="ARBA00023235"/>
    </source>
</evidence>
<proteinExistence type="inferred from homology"/>
<protein>
    <recommendedName>
        <fullName evidence="20">RecQ-like DNA helicase BLM</fullName>
        <ecNumber evidence="17">5.6.2.4</ecNumber>
    </recommendedName>
    <alternativeName>
        <fullName evidence="21">Bloom syndrome protein homolog</fullName>
    </alternativeName>
    <alternativeName>
        <fullName evidence="18">DNA 3'-5' helicase BLM</fullName>
    </alternativeName>
    <alternativeName>
        <fullName evidence="22">RecQ helicase homolog</fullName>
    </alternativeName>
</protein>
<dbReference type="Pfam" id="PF00270">
    <property type="entry name" value="DEAD"/>
    <property type="match status" value="1"/>
</dbReference>
<dbReference type="STRING" id="121224.E0VMG7"/>
<dbReference type="RefSeq" id="XP_002427311.1">
    <property type="nucleotide sequence ID" value="XM_002427266.1"/>
</dbReference>
<reference evidence="27" key="1">
    <citation type="submission" date="2007-04" db="EMBL/GenBank/DDBJ databases">
        <title>Annotation of Pediculus humanus corporis strain USDA.</title>
        <authorList>
            <person name="Kirkness E."/>
            <person name="Hannick L."/>
            <person name="Hass B."/>
            <person name="Bruggner R."/>
            <person name="Lawson D."/>
            <person name="Bidwell S."/>
            <person name="Joardar V."/>
            <person name="Caler E."/>
            <person name="Walenz B."/>
            <person name="Inman J."/>
            <person name="Schobel S."/>
            <person name="Galinsky K."/>
            <person name="Amedeo P."/>
            <person name="Strausberg R."/>
        </authorList>
    </citation>
    <scope>NUCLEOTIDE SEQUENCE</scope>
    <source>
        <strain evidence="27">USDA</strain>
    </source>
</reference>
<keyword evidence="29" id="KW-1185">Reference proteome</keyword>
<evidence type="ECO:0000256" key="10">
    <source>
        <dbReference type="ARBA" id="ARBA00022833"/>
    </source>
</evidence>
<evidence type="ECO:0000256" key="4">
    <source>
        <dbReference type="ARBA" id="ARBA00022705"/>
    </source>
</evidence>
<dbReference type="GO" id="GO:0000724">
    <property type="term" value="P:double-strand break repair via homologous recombination"/>
    <property type="evidence" value="ECO:0007669"/>
    <property type="project" value="TreeGrafter"/>
</dbReference>
<keyword evidence="10" id="KW-0862">Zinc</keyword>
<dbReference type="PANTHER" id="PTHR13710">
    <property type="entry name" value="DNA HELICASE RECQ FAMILY MEMBER"/>
    <property type="match status" value="1"/>
</dbReference>
<dbReference type="OrthoDB" id="10261556at2759"/>
<feature type="region of interest" description="Disordered" evidence="23">
    <location>
        <begin position="1092"/>
        <end position="1133"/>
    </location>
</feature>
<dbReference type="PROSITE" id="PS50967">
    <property type="entry name" value="HRDC"/>
    <property type="match status" value="1"/>
</dbReference>
<reference evidence="28" key="3">
    <citation type="submission" date="2021-02" db="UniProtKB">
        <authorList>
            <consortium name="EnsemblMetazoa"/>
        </authorList>
    </citation>
    <scope>IDENTIFICATION</scope>
    <source>
        <strain evidence="28">USDA</strain>
    </source>
</reference>
<dbReference type="GO" id="GO:0046872">
    <property type="term" value="F:metal ion binding"/>
    <property type="evidence" value="ECO:0007669"/>
    <property type="project" value="UniProtKB-KW"/>
</dbReference>
<accession>E0VMG7</accession>
<reference evidence="27" key="2">
    <citation type="submission" date="2007-04" db="EMBL/GenBank/DDBJ databases">
        <title>The genome of the human body louse.</title>
        <authorList>
            <consortium name="The Human Body Louse Genome Consortium"/>
            <person name="Kirkness E."/>
            <person name="Walenz B."/>
            <person name="Hass B."/>
            <person name="Bruggner R."/>
            <person name="Strausberg R."/>
        </authorList>
    </citation>
    <scope>NUCLEOTIDE SEQUENCE</scope>
    <source>
        <strain evidence="27">USDA</strain>
    </source>
</reference>
<dbReference type="GO" id="GO:0009378">
    <property type="term" value="F:four-way junction helicase activity"/>
    <property type="evidence" value="ECO:0007669"/>
    <property type="project" value="TreeGrafter"/>
</dbReference>
<dbReference type="PROSITE" id="PS51192">
    <property type="entry name" value="HELICASE_ATP_BIND_1"/>
    <property type="match status" value="1"/>
</dbReference>
<gene>
    <name evidence="28" type="primary">8235813</name>
    <name evidence="27" type="ORF">Phum_PHUM308920</name>
</gene>
<dbReference type="EnsemblMetazoa" id="PHUM308920-RA">
    <property type="protein sequence ID" value="PHUM308920-PA"/>
    <property type="gene ID" value="PHUM308920"/>
</dbReference>
<comment type="catalytic activity">
    <reaction evidence="16">
        <text>Couples ATP hydrolysis with the unwinding of duplex DNA by translocating in the 3'-5' direction.</text>
        <dbReference type="EC" id="5.6.2.4"/>
    </reaction>
</comment>
<dbReference type="SMART" id="SM00487">
    <property type="entry name" value="DEXDc"/>
    <property type="match status" value="1"/>
</dbReference>
<dbReference type="HOGENOM" id="CLU_276390_0_0_1"/>
<dbReference type="CTD" id="8235813"/>
<dbReference type="GO" id="GO:0003677">
    <property type="term" value="F:DNA binding"/>
    <property type="evidence" value="ECO:0007669"/>
    <property type="project" value="UniProtKB-KW"/>
</dbReference>
<dbReference type="InterPro" id="IPR002464">
    <property type="entry name" value="DNA/RNA_helicase_DEAH_CS"/>
</dbReference>
<dbReference type="GO" id="GO:0006260">
    <property type="term" value="P:DNA replication"/>
    <property type="evidence" value="ECO:0007669"/>
    <property type="project" value="UniProtKB-KW"/>
</dbReference>
<evidence type="ECO:0000256" key="19">
    <source>
        <dbReference type="ARBA" id="ARBA00049360"/>
    </source>
</evidence>
<sequence length="1152" mass="130665">MQHFILKILIYRSPSDKSLSSDQYHIDEANFWDDDDSNDIFEMPKKRSKEKSPVLMTSQVMETKMLNNVESTILNSSSESQSKIPDKDECCFDLDFESDFSLEIGCDKNDTLENCKSPTFDLPVNPSKLSSNSFVESPKFEKSKNLNLNFSNVELTESNNDSLNLNSIQKDKLKPIGINKETGMWLSKMIENEAFQNISMDTSEETLQNNLLFLNKLYIEILEKIMSAFESLPLEMLKWFPDFDADICVTLRTTKRRVKAIIIKTENLLKKKSAFESSTDYNLSKSSLQPTNSLDVSNFSLNSTNISENFPVGNENNSRSFFSENDYNQEIHNVSAHNSTSTQLGVIDYTDMLYKSPDKTAAIENASKNSSASQSNMKNDSAQFNGLTYPHSQDLIKMFHLKFGLKSFRTNQLQVMNAALLGHDCFVLMPTGGGKSLCYQLPAIVSQGVTVVISPLRSLILDQVTKLVTLDIKACHLSGDVKESEVVDIYRKLNMPEPEIKLLYVTPEKVGASTSLRNIFSRLYNRNMLARFVIDEAHCVSQWGHDFRPDYKKLRELRENYPNVNIMALTATATPRVRIDILHQLKVKSPKWFLSSFNRSNLCYAVKEKKGKSTLKDIAALIQQEFSRDTGIIYCFSRKECEDVARDLKVHGIGAIPYHAGLNDTERTKAQNLWMNGKVKVVCATIAFGMGIDKLDVRYVFHYSLPKSIEGYYQESGRAGRDGEKATCILYYSYRDKHRMLKLINMDQSMSNMAAKKVHIDNLYRVVAFAENVTDCRRSLQLNYFGEKFDRKVCIENRETACDNCLQKGFYETVDVTAESKAIVSAIKEVCGPDHQKHSNYTMLHFVDIFKGTGMKKVESEGHQNLPLCGMGKSWQRLDAERLIRKLIMEEFLKERIMVKDEGMTCAYLKCGRRGDELLKGNVKIMFDIKKSKKSTPGASTSKTTKTSVDPAILEIQEKCYTELMDVIRGIASSLNCNPNAIMNVQALRSMSYNLPETPEEMFLINHVTTANFEKYGNILLEITKKYAEEKKAITSVPEVNFPDEDFFTEDEPWSTEILNDNNSHEDTEVTFCGKEKGNRKRKGTNFRKWSNTKKWKGSTNNSSKGTTKSKSKGKNDFKVASDGSGVTTFSGGGAFSKLMELPTSKDRVFNC</sequence>
<dbReference type="PROSITE" id="PS00690">
    <property type="entry name" value="DEAH_ATP_HELICASE"/>
    <property type="match status" value="1"/>
</dbReference>
<comment type="subcellular location">
    <subcellularLocation>
        <location evidence="2">Nucleus</location>
    </subcellularLocation>
</comment>
<dbReference type="SMART" id="SM00490">
    <property type="entry name" value="HELICc"/>
    <property type="match status" value="1"/>
</dbReference>
<dbReference type="InterPro" id="IPR032284">
    <property type="entry name" value="RecQ_Zn-bd"/>
</dbReference>
<evidence type="ECO:0000256" key="17">
    <source>
        <dbReference type="ARBA" id="ARBA00034808"/>
    </source>
</evidence>
<dbReference type="InterPro" id="IPR004589">
    <property type="entry name" value="DNA_helicase_ATP-dep_RecQ"/>
</dbReference>
<dbReference type="GO" id="GO:0016787">
    <property type="term" value="F:hydrolase activity"/>
    <property type="evidence" value="ECO:0007669"/>
    <property type="project" value="UniProtKB-KW"/>
</dbReference>
<evidence type="ECO:0000256" key="22">
    <source>
        <dbReference type="ARBA" id="ARBA00076271"/>
    </source>
</evidence>
<dbReference type="InParanoid" id="E0VMG7"/>
<dbReference type="EMBL" id="DS235307">
    <property type="protein sequence ID" value="EEB14573.1"/>
    <property type="molecule type" value="Genomic_DNA"/>
</dbReference>
<name>E0VMG7_PEDHC</name>
<evidence type="ECO:0000256" key="1">
    <source>
        <dbReference type="ARBA" id="ARBA00001947"/>
    </source>
</evidence>
<evidence type="ECO:0000256" key="8">
    <source>
        <dbReference type="ARBA" id="ARBA00022801"/>
    </source>
</evidence>
<evidence type="ECO:0000313" key="28">
    <source>
        <dbReference type="EnsemblMetazoa" id="PHUM308920-PA"/>
    </source>
</evidence>
<evidence type="ECO:0000256" key="23">
    <source>
        <dbReference type="SAM" id="MobiDB-lite"/>
    </source>
</evidence>
<comment type="catalytic activity">
    <reaction evidence="19">
        <text>ATP + H2O = ADP + phosphate + H(+)</text>
        <dbReference type="Rhea" id="RHEA:13065"/>
        <dbReference type="ChEBI" id="CHEBI:15377"/>
        <dbReference type="ChEBI" id="CHEBI:15378"/>
        <dbReference type="ChEBI" id="CHEBI:30616"/>
        <dbReference type="ChEBI" id="CHEBI:43474"/>
        <dbReference type="ChEBI" id="CHEBI:456216"/>
    </reaction>
</comment>
<dbReference type="AlphaFoldDB" id="E0VMG7"/>
<evidence type="ECO:0000259" key="24">
    <source>
        <dbReference type="PROSITE" id="PS50967"/>
    </source>
</evidence>
<dbReference type="InterPro" id="IPR018982">
    <property type="entry name" value="RQC_domain"/>
</dbReference>
<dbReference type="InterPro" id="IPR044876">
    <property type="entry name" value="HRDC_dom_sf"/>
</dbReference>
<dbReference type="GO" id="GO:0043138">
    <property type="term" value="F:3'-5' DNA helicase activity"/>
    <property type="evidence" value="ECO:0007669"/>
    <property type="project" value="UniProtKB-EC"/>
</dbReference>
<dbReference type="GO" id="GO:0005737">
    <property type="term" value="C:cytoplasm"/>
    <property type="evidence" value="ECO:0007669"/>
    <property type="project" value="TreeGrafter"/>
</dbReference>
<dbReference type="Gene3D" id="1.10.150.80">
    <property type="entry name" value="HRDC domain"/>
    <property type="match status" value="1"/>
</dbReference>
<dbReference type="PANTHER" id="PTHR13710:SF153">
    <property type="entry name" value="RECQ-LIKE DNA HELICASE BLM"/>
    <property type="match status" value="1"/>
</dbReference>
<dbReference type="FunFam" id="3.40.50.300:FF:000537">
    <property type="entry name" value="Bloom syndrome RecQ-like helicase"/>
    <property type="match status" value="1"/>
</dbReference>
<feature type="domain" description="HRDC" evidence="24">
    <location>
        <begin position="954"/>
        <end position="1034"/>
    </location>
</feature>
<keyword evidence="15" id="KW-0539">Nucleus</keyword>
<dbReference type="Pfam" id="PF00570">
    <property type="entry name" value="HRDC"/>
    <property type="match status" value="1"/>
</dbReference>